<gene>
    <name evidence="6" type="primary">ohrR</name>
    <name evidence="6" type="ORF">ETAA8_44660</name>
</gene>
<organism evidence="6 7">
    <name type="scientific">Anatilimnocola aggregata</name>
    <dbReference type="NCBI Taxonomy" id="2528021"/>
    <lineage>
        <taxon>Bacteria</taxon>
        <taxon>Pseudomonadati</taxon>
        <taxon>Planctomycetota</taxon>
        <taxon>Planctomycetia</taxon>
        <taxon>Pirellulales</taxon>
        <taxon>Pirellulaceae</taxon>
        <taxon>Anatilimnocola</taxon>
    </lineage>
</organism>
<sequence>MPSAISLDDEIIVAIRRISQAVEGYSRYLWQEYGLTAPQLGALRELEKSPLATPGHIAEKLHVSPQTVAGILKRLEQRGLITRARVENDRRSFSLQLSEEGRRLSNEAPSLLRDQFRTELTRLQVWEATQILSTLQRVATMMSAEDVTDSAPYFTPSLEISNGEADDVASVGTNTANGKTKHATKSSLRA</sequence>
<dbReference type="GO" id="GO:0006950">
    <property type="term" value="P:response to stress"/>
    <property type="evidence" value="ECO:0007669"/>
    <property type="project" value="TreeGrafter"/>
</dbReference>
<dbReference type="PRINTS" id="PR00598">
    <property type="entry name" value="HTHMARR"/>
</dbReference>
<dbReference type="RefSeq" id="WP_202921162.1">
    <property type="nucleotide sequence ID" value="NZ_CP036274.1"/>
</dbReference>
<dbReference type="Gene3D" id="1.10.10.10">
    <property type="entry name" value="Winged helix-like DNA-binding domain superfamily/Winged helix DNA-binding domain"/>
    <property type="match status" value="1"/>
</dbReference>
<dbReference type="InterPro" id="IPR000835">
    <property type="entry name" value="HTH_MarR-typ"/>
</dbReference>
<reference evidence="6 7" key="1">
    <citation type="submission" date="2019-02" db="EMBL/GenBank/DDBJ databases">
        <title>Deep-cultivation of Planctomycetes and their phenomic and genomic characterization uncovers novel biology.</title>
        <authorList>
            <person name="Wiegand S."/>
            <person name="Jogler M."/>
            <person name="Boedeker C."/>
            <person name="Pinto D."/>
            <person name="Vollmers J."/>
            <person name="Rivas-Marin E."/>
            <person name="Kohn T."/>
            <person name="Peeters S.H."/>
            <person name="Heuer A."/>
            <person name="Rast P."/>
            <person name="Oberbeckmann S."/>
            <person name="Bunk B."/>
            <person name="Jeske O."/>
            <person name="Meyerdierks A."/>
            <person name="Storesund J.E."/>
            <person name="Kallscheuer N."/>
            <person name="Luecker S."/>
            <person name="Lage O.M."/>
            <person name="Pohl T."/>
            <person name="Merkel B.J."/>
            <person name="Hornburger P."/>
            <person name="Mueller R.-W."/>
            <person name="Bruemmer F."/>
            <person name="Labrenz M."/>
            <person name="Spormann A.M."/>
            <person name="Op den Camp H."/>
            <person name="Overmann J."/>
            <person name="Amann R."/>
            <person name="Jetten M.S.M."/>
            <person name="Mascher T."/>
            <person name="Medema M.H."/>
            <person name="Devos D.P."/>
            <person name="Kaster A.-K."/>
            <person name="Ovreas L."/>
            <person name="Rohde M."/>
            <person name="Galperin M.Y."/>
            <person name="Jogler C."/>
        </authorList>
    </citation>
    <scope>NUCLEOTIDE SEQUENCE [LARGE SCALE GENOMIC DNA]</scope>
    <source>
        <strain evidence="6 7">ETA_A8</strain>
    </source>
</reference>
<evidence type="ECO:0000256" key="2">
    <source>
        <dbReference type="ARBA" id="ARBA00023125"/>
    </source>
</evidence>
<dbReference type="Proteomes" id="UP000315017">
    <property type="component" value="Chromosome"/>
</dbReference>
<dbReference type="CDD" id="cd00090">
    <property type="entry name" value="HTH_ARSR"/>
    <property type="match status" value="1"/>
</dbReference>
<keyword evidence="1" id="KW-0805">Transcription regulation</keyword>
<dbReference type="PROSITE" id="PS01117">
    <property type="entry name" value="HTH_MARR_1"/>
    <property type="match status" value="1"/>
</dbReference>
<proteinExistence type="predicted"/>
<dbReference type="PANTHER" id="PTHR33164">
    <property type="entry name" value="TRANSCRIPTIONAL REGULATOR, MARR FAMILY"/>
    <property type="match status" value="1"/>
</dbReference>
<dbReference type="InterPro" id="IPR036388">
    <property type="entry name" value="WH-like_DNA-bd_sf"/>
</dbReference>
<dbReference type="PANTHER" id="PTHR33164:SF89">
    <property type="entry name" value="MARR FAMILY REGULATORY PROTEIN"/>
    <property type="match status" value="1"/>
</dbReference>
<feature type="domain" description="HTH marR-type" evidence="5">
    <location>
        <begin position="8"/>
        <end position="140"/>
    </location>
</feature>
<evidence type="ECO:0000256" key="1">
    <source>
        <dbReference type="ARBA" id="ARBA00023015"/>
    </source>
</evidence>
<dbReference type="SUPFAM" id="SSF46785">
    <property type="entry name" value="Winged helix' DNA-binding domain"/>
    <property type="match status" value="1"/>
</dbReference>
<evidence type="ECO:0000259" key="5">
    <source>
        <dbReference type="PROSITE" id="PS50995"/>
    </source>
</evidence>
<evidence type="ECO:0000256" key="3">
    <source>
        <dbReference type="ARBA" id="ARBA00023163"/>
    </source>
</evidence>
<dbReference type="KEGG" id="aagg:ETAA8_44660"/>
<dbReference type="AlphaFoldDB" id="A0A517YGL0"/>
<keyword evidence="2" id="KW-0238">DNA-binding</keyword>
<accession>A0A517YGL0</accession>
<dbReference type="GO" id="GO:0003677">
    <property type="term" value="F:DNA binding"/>
    <property type="evidence" value="ECO:0007669"/>
    <property type="project" value="UniProtKB-KW"/>
</dbReference>
<dbReference type="SMART" id="SM00347">
    <property type="entry name" value="HTH_MARR"/>
    <property type="match status" value="1"/>
</dbReference>
<dbReference type="GO" id="GO:0003700">
    <property type="term" value="F:DNA-binding transcription factor activity"/>
    <property type="evidence" value="ECO:0007669"/>
    <property type="project" value="InterPro"/>
</dbReference>
<dbReference type="InterPro" id="IPR039422">
    <property type="entry name" value="MarR/SlyA-like"/>
</dbReference>
<evidence type="ECO:0000313" key="7">
    <source>
        <dbReference type="Proteomes" id="UP000315017"/>
    </source>
</evidence>
<dbReference type="Pfam" id="PF12802">
    <property type="entry name" value="MarR_2"/>
    <property type="match status" value="1"/>
</dbReference>
<dbReference type="PROSITE" id="PS50995">
    <property type="entry name" value="HTH_MARR_2"/>
    <property type="match status" value="1"/>
</dbReference>
<evidence type="ECO:0000256" key="4">
    <source>
        <dbReference type="SAM" id="MobiDB-lite"/>
    </source>
</evidence>
<dbReference type="InterPro" id="IPR011991">
    <property type="entry name" value="ArsR-like_HTH"/>
</dbReference>
<protein>
    <submittedName>
        <fullName evidence="6">Organic hydroperoxide resistance transcriptional regulator</fullName>
    </submittedName>
</protein>
<feature type="region of interest" description="Disordered" evidence="4">
    <location>
        <begin position="164"/>
        <end position="190"/>
    </location>
</feature>
<name>A0A517YGL0_9BACT</name>
<dbReference type="InterPro" id="IPR023187">
    <property type="entry name" value="Tscrpt_reg_MarR-type_CS"/>
</dbReference>
<keyword evidence="3" id="KW-0804">Transcription</keyword>
<dbReference type="InterPro" id="IPR036390">
    <property type="entry name" value="WH_DNA-bd_sf"/>
</dbReference>
<keyword evidence="7" id="KW-1185">Reference proteome</keyword>
<evidence type="ECO:0000313" key="6">
    <source>
        <dbReference type="EMBL" id="QDU29357.1"/>
    </source>
</evidence>
<dbReference type="EMBL" id="CP036274">
    <property type="protein sequence ID" value="QDU29357.1"/>
    <property type="molecule type" value="Genomic_DNA"/>
</dbReference>